<reference evidence="2" key="1">
    <citation type="submission" date="2016-01" db="EMBL/GenBank/DDBJ databases">
        <title>Complete genome of Planococcus kocurri type strain.</title>
        <authorList>
            <person name="See-Too W.S."/>
        </authorList>
    </citation>
    <scope>NUCLEOTIDE SEQUENCE [LARGE SCALE GENOMIC DNA]</scope>
    <source>
        <strain evidence="2">ATCC 43650</strain>
    </source>
</reference>
<dbReference type="PANTHER" id="PTHR43760">
    <property type="entry name" value="ENDORIBONUCLEASE-RELATED"/>
    <property type="match status" value="1"/>
</dbReference>
<gene>
    <name evidence="2" type="ORF">AUO94_14165</name>
</gene>
<dbReference type="RefSeq" id="WP_058386345.1">
    <property type="nucleotide sequence ID" value="NZ_CP013661.2"/>
</dbReference>
<proteinExistence type="predicted"/>
<keyword evidence="3" id="KW-1185">Reference proteome</keyword>
<dbReference type="SUPFAM" id="SSF55298">
    <property type="entry name" value="YjgF-like"/>
    <property type="match status" value="1"/>
</dbReference>
<accession>A0ABM5WZD1</accession>
<organism evidence="2 3">
    <name type="scientific">Planococcus kocurii</name>
    <dbReference type="NCBI Taxonomy" id="1374"/>
    <lineage>
        <taxon>Bacteria</taxon>
        <taxon>Bacillati</taxon>
        <taxon>Bacillota</taxon>
        <taxon>Bacilli</taxon>
        <taxon>Bacillales</taxon>
        <taxon>Caryophanaceae</taxon>
        <taxon>Planococcus</taxon>
    </lineage>
</organism>
<evidence type="ECO:0000313" key="2">
    <source>
        <dbReference type="EMBL" id="ALS79699.1"/>
    </source>
</evidence>
<dbReference type="InterPro" id="IPR035959">
    <property type="entry name" value="RutC-like_sf"/>
</dbReference>
<dbReference type="Pfam" id="PF14588">
    <property type="entry name" value="YjgF_endoribonc"/>
    <property type="match status" value="1"/>
</dbReference>
<name>A0ABM5WZD1_9BACL</name>
<protein>
    <recommendedName>
        <fullName evidence="1">Endoribonuclease L-PSP/chorismate mutase-like domain-containing protein</fullName>
    </recommendedName>
</protein>
<sequence>MKPEEKLKELGLALPEKRAKGGNYISCVRTGNLLFLSGSLSYDVIGKVGDTLTIEEGYEASRQAILFALTTIKEEVGELSKVKKFVKLLGMINTAFDFTGQAKVMNGASDLLVEVFGEEVGTHARTAVGMMLPRGAAVEIDIIVEVE</sequence>
<dbReference type="Gene3D" id="3.30.1330.40">
    <property type="entry name" value="RutC-like"/>
    <property type="match status" value="1"/>
</dbReference>
<dbReference type="CDD" id="cd02199">
    <property type="entry name" value="YjgF_YER057c_UK114_like_1"/>
    <property type="match status" value="1"/>
</dbReference>
<dbReference type="PANTHER" id="PTHR43760:SF1">
    <property type="entry name" value="ENDORIBONUCLEASE L-PSP_CHORISMATE MUTASE-LIKE DOMAIN-CONTAINING PROTEIN"/>
    <property type="match status" value="1"/>
</dbReference>
<evidence type="ECO:0000313" key="3">
    <source>
        <dbReference type="Proteomes" id="UP000065533"/>
    </source>
</evidence>
<feature type="domain" description="Endoribonuclease L-PSP/chorismate mutase-like" evidence="1">
    <location>
        <begin position="5"/>
        <end position="126"/>
    </location>
</feature>
<dbReference type="EMBL" id="CP013661">
    <property type="protein sequence ID" value="ALS79699.1"/>
    <property type="molecule type" value="Genomic_DNA"/>
</dbReference>
<evidence type="ECO:0000259" key="1">
    <source>
        <dbReference type="Pfam" id="PF14588"/>
    </source>
</evidence>
<dbReference type="Proteomes" id="UP000065533">
    <property type="component" value="Chromosome"/>
</dbReference>
<dbReference type="InterPro" id="IPR013813">
    <property type="entry name" value="Endoribo_LPSP/chorism_mut-like"/>
</dbReference>